<dbReference type="GO" id="GO:0016787">
    <property type="term" value="F:hydrolase activity"/>
    <property type="evidence" value="ECO:0007669"/>
    <property type="project" value="UniProtKB-KW"/>
</dbReference>
<dbReference type="PROSITE" id="PS50830">
    <property type="entry name" value="TNASE_3"/>
    <property type="match status" value="1"/>
</dbReference>
<dbReference type="InterPro" id="IPR016071">
    <property type="entry name" value="Staphylococal_nuclease_OB-fold"/>
</dbReference>
<dbReference type="Pfam" id="PF00565">
    <property type="entry name" value="SNase"/>
    <property type="match status" value="1"/>
</dbReference>
<sequence length="359" mass="40041">MMSKKGNHVNLVVLSISFIIISLSFLTMPVYSWEIDNTGTVYNIVDGDTIDVTSVGRIRLADIDCPESGESGGAEATQYISSLIYQKDVYVDVDDITGTDPYGRVVAVIYVYYDDTRLKNVNKAMLVAGHADIWDFDNNEFNPYSWTLYVNYQSSPPPDPPPPDPPPPDPPPPDPTPDNTPNPQLALTKVYIGIGVGGSVIVASVITGNYALKNKKKIKSKIRKLRKSQFRNISNKPRHQYTQTVRSAKVVKPKVNINQIKDITANARNISISGNVEKVNEIRDFVRKDGSHGRISSFNISDGTGTMRVVLWDENCLLLSQIDVGKQVKIVNVYSKINDFYKKNNIELHFGNFSKLEII</sequence>
<feature type="domain" description="TNase-like" evidence="6">
    <location>
        <begin position="35"/>
        <end position="131"/>
    </location>
</feature>
<dbReference type="CDD" id="cd04491">
    <property type="entry name" value="SoSSB_OBF"/>
    <property type="match status" value="1"/>
</dbReference>
<feature type="transmembrane region" description="Helical" evidence="5">
    <location>
        <begin position="12"/>
        <end position="33"/>
    </location>
</feature>
<evidence type="ECO:0000256" key="4">
    <source>
        <dbReference type="SAM" id="MobiDB-lite"/>
    </source>
</evidence>
<accession>A0A0F9QXI1</accession>
<dbReference type="GO" id="GO:0003676">
    <property type="term" value="F:nucleic acid binding"/>
    <property type="evidence" value="ECO:0007669"/>
    <property type="project" value="InterPro"/>
</dbReference>
<keyword evidence="3" id="KW-0378">Hydrolase</keyword>
<dbReference type="InterPro" id="IPR012340">
    <property type="entry name" value="NA-bd_OB-fold"/>
</dbReference>
<dbReference type="InterPro" id="IPR035437">
    <property type="entry name" value="SNase_OB-fold_sf"/>
</dbReference>
<feature type="transmembrane region" description="Helical" evidence="5">
    <location>
        <begin position="190"/>
        <end position="212"/>
    </location>
</feature>
<evidence type="ECO:0000256" key="2">
    <source>
        <dbReference type="ARBA" id="ARBA00022759"/>
    </source>
</evidence>
<dbReference type="SUPFAM" id="SSF50199">
    <property type="entry name" value="Staphylococcal nuclease"/>
    <property type="match status" value="1"/>
</dbReference>
<proteinExistence type="predicted"/>
<dbReference type="InterPro" id="IPR002071">
    <property type="entry name" value="Thermonucl_AS"/>
</dbReference>
<evidence type="ECO:0000256" key="5">
    <source>
        <dbReference type="SAM" id="Phobius"/>
    </source>
</evidence>
<evidence type="ECO:0000256" key="1">
    <source>
        <dbReference type="ARBA" id="ARBA00022722"/>
    </source>
</evidence>
<comment type="caution">
    <text evidence="7">The sequence shown here is derived from an EMBL/GenBank/DDBJ whole genome shotgun (WGS) entry which is preliminary data.</text>
</comment>
<dbReference type="PANTHER" id="PTHR12302">
    <property type="entry name" value="EBNA2 BINDING PROTEIN P100"/>
    <property type="match status" value="1"/>
</dbReference>
<dbReference type="GO" id="GO:0004519">
    <property type="term" value="F:endonuclease activity"/>
    <property type="evidence" value="ECO:0007669"/>
    <property type="project" value="UniProtKB-KW"/>
</dbReference>
<keyword evidence="5" id="KW-0812">Transmembrane</keyword>
<feature type="compositionally biased region" description="Pro residues" evidence="4">
    <location>
        <begin position="155"/>
        <end position="180"/>
    </location>
</feature>
<keyword evidence="5" id="KW-1133">Transmembrane helix</keyword>
<keyword evidence="5" id="KW-0472">Membrane</keyword>
<evidence type="ECO:0000256" key="3">
    <source>
        <dbReference type="ARBA" id="ARBA00022801"/>
    </source>
</evidence>
<dbReference type="AlphaFoldDB" id="A0A0F9QXI1"/>
<keyword evidence="1" id="KW-0540">Nuclease</keyword>
<dbReference type="PANTHER" id="PTHR12302:SF3">
    <property type="entry name" value="SERINE_THREONINE-PROTEIN KINASE 31"/>
    <property type="match status" value="1"/>
</dbReference>
<keyword evidence="2" id="KW-0255">Endonuclease</keyword>
<dbReference type="Gene3D" id="2.40.50.140">
    <property type="entry name" value="Nucleic acid-binding proteins"/>
    <property type="match status" value="1"/>
</dbReference>
<dbReference type="SUPFAM" id="SSF50249">
    <property type="entry name" value="Nucleic acid-binding proteins"/>
    <property type="match status" value="1"/>
</dbReference>
<organism evidence="7">
    <name type="scientific">marine sediment metagenome</name>
    <dbReference type="NCBI Taxonomy" id="412755"/>
    <lineage>
        <taxon>unclassified sequences</taxon>
        <taxon>metagenomes</taxon>
        <taxon>ecological metagenomes</taxon>
    </lineage>
</organism>
<dbReference type="SMART" id="SM00318">
    <property type="entry name" value="SNc"/>
    <property type="match status" value="1"/>
</dbReference>
<protein>
    <recommendedName>
        <fullName evidence="6">TNase-like domain-containing protein</fullName>
    </recommendedName>
</protein>
<gene>
    <name evidence="7" type="ORF">LCGC14_0646590</name>
</gene>
<evidence type="ECO:0000313" key="7">
    <source>
        <dbReference type="EMBL" id="KKN49055.1"/>
    </source>
</evidence>
<dbReference type="PROSITE" id="PS01284">
    <property type="entry name" value="TNASE_2"/>
    <property type="match status" value="1"/>
</dbReference>
<dbReference type="EMBL" id="LAZR01001187">
    <property type="protein sequence ID" value="KKN49055.1"/>
    <property type="molecule type" value="Genomic_DNA"/>
</dbReference>
<reference evidence="7" key="1">
    <citation type="journal article" date="2015" name="Nature">
        <title>Complex archaea that bridge the gap between prokaryotes and eukaryotes.</title>
        <authorList>
            <person name="Spang A."/>
            <person name="Saw J.H."/>
            <person name="Jorgensen S.L."/>
            <person name="Zaremba-Niedzwiedzka K."/>
            <person name="Martijn J."/>
            <person name="Lind A.E."/>
            <person name="van Eijk R."/>
            <person name="Schleper C."/>
            <person name="Guy L."/>
            <person name="Ettema T.J."/>
        </authorList>
    </citation>
    <scope>NUCLEOTIDE SEQUENCE</scope>
</reference>
<feature type="region of interest" description="Disordered" evidence="4">
    <location>
        <begin position="152"/>
        <end position="183"/>
    </location>
</feature>
<dbReference type="Gene3D" id="2.40.50.90">
    <property type="match status" value="1"/>
</dbReference>
<name>A0A0F9QXI1_9ZZZZ</name>
<evidence type="ECO:0000259" key="6">
    <source>
        <dbReference type="PROSITE" id="PS50830"/>
    </source>
</evidence>